<dbReference type="AlphaFoldDB" id="A0A0L8IHF9"/>
<proteinExistence type="predicted"/>
<name>A0A0L8IHF9_OCTBM</name>
<dbReference type="PANTHER" id="PTHR10492">
    <property type="match status" value="1"/>
</dbReference>
<accession>A0A0L8IHF9</accession>
<feature type="domain" description="DNA helicase Pif1-like 2B" evidence="1">
    <location>
        <begin position="117"/>
        <end position="153"/>
    </location>
</feature>
<sequence length="153" mass="17476">MRAHLYNDPSSEEFCQTFLQIRNGALPLINTLQQHVLLYGGHMVSTLAELKGKVFLTLHDNSKNIAWFSERAILTPWNESVDKVNHEFLHILPGDTLTFVSIDTTIDEDVALQYPVEFLNCLQPIRLPPHKSFQEKGAPIMLLRNLDPPRLCN</sequence>
<protein>
    <recommendedName>
        <fullName evidence="1">DNA helicase Pif1-like 2B domain-containing protein</fullName>
    </recommendedName>
</protein>
<evidence type="ECO:0000259" key="1">
    <source>
        <dbReference type="Pfam" id="PF21530"/>
    </source>
</evidence>
<dbReference type="InterPro" id="IPR049163">
    <property type="entry name" value="Pif1-like_2B_dom"/>
</dbReference>
<dbReference type="EMBL" id="KQ415694">
    <property type="protein sequence ID" value="KOG00911.1"/>
    <property type="molecule type" value="Genomic_DNA"/>
</dbReference>
<dbReference type="PANTHER" id="PTHR10492:SF57">
    <property type="entry name" value="ATP-DEPENDENT DNA HELICASE"/>
    <property type="match status" value="1"/>
</dbReference>
<dbReference type="Pfam" id="PF21530">
    <property type="entry name" value="Pif1_2B_dom"/>
    <property type="match status" value="1"/>
</dbReference>
<feature type="non-terminal residue" evidence="2">
    <location>
        <position position="153"/>
    </location>
</feature>
<reference evidence="2" key="1">
    <citation type="submission" date="2015-07" db="EMBL/GenBank/DDBJ databases">
        <title>MeaNS - Measles Nucleotide Surveillance Program.</title>
        <authorList>
            <person name="Tran T."/>
            <person name="Druce J."/>
        </authorList>
    </citation>
    <scope>NUCLEOTIDE SEQUENCE</scope>
    <source>
        <strain evidence="2">UCB-OBI-ISO-001</strain>
        <tissue evidence="2">Gonad</tissue>
    </source>
</reference>
<dbReference type="STRING" id="37653.A0A0L8IHF9"/>
<dbReference type="OrthoDB" id="6116168at2759"/>
<gene>
    <name evidence="2" type="ORF">OCBIM_22025747mg</name>
</gene>
<evidence type="ECO:0000313" key="2">
    <source>
        <dbReference type="EMBL" id="KOG00911.1"/>
    </source>
</evidence>
<organism evidence="2">
    <name type="scientific">Octopus bimaculoides</name>
    <name type="common">California two-spotted octopus</name>
    <dbReference type="NCBI Taxonomy" id="37653"/>
    <lineage>
        <taxon>Eukaryota</taxon>
        <taxon>Metazoa</taxon>
        <taxon>Spiralia</taxon>
        <taxon>Lophotrochozoa</taxon>
        <taxon>Mollusca</taxon>
        <taxon>Cephalopoda</taxon>
        <taxon>Coleoidea</taxon>
        <taxon>Octopodiformes</taxon>
        <taxon>Octopoda</taxon>
        <taxon>Incirrata</taxon>
        <taxon>Octopodidae</taxon>
        <taxon>Octopus</taxon>
    </lineage>
</organism>